<dbReference type="Proteomes" id="UP000770661">
    <property type="component" value="Unassembled WGS sequence"/>
</dbReference>
<keyword evidence="3" id="KW-1185">Reference proteome</keyword>
<dbReference type="EMBL" id="JACEEZ010005876">
    <property type="protein sequence ID" value="KAG0725216.1"/>
    <property type="molecule type" value="Genomic_DNA"/>
</dbReference>
<feature type="region of interest" description="Disordered" evidence="1">
    <location>
        <begin position="1"/>
        <end position="32"/>
    </location>
</feature>
<evidence type="ECO:0000313" key="3">
    <source>
        <dbReference type="Proteomes" id="UP000770661"/>
    </source>
</evidence>
<accession>A0A8J4YKG7</accession>
<evidence type="ECO:0000313" key="2">
    <source>
        <dbReference type="EMBL" id="KAG0725216.1"/>
    </source>
</evidence>
<comment type="caution">
    <text evidence="2">The sequence shown here is derived from an EMBL/GenBank/DDBJ whole genome shotgun (WGS) entry which is preliminary data.</text>
</comment>
<gene>
    <name evidence="2" type="ORF">GWK47_039037</name>
</gene>
<feature type="region of interest" description="Disordered" evidence="1">
    <location>
        <begin position="208"/>
        <end position="232"/>
    </location>
</feature>
<organism evidence="2 3">
    <name type="scientific">Chionoecetes opilio</name>
    <name type="common">Atlantic snow crab</name>
    <name type="synonym">Cancer opilio</name>
    <dbReference type="NCBI Taxonomy" id="41210"/>
    <lineage>
        <taxon>Eukaryota</taxon>
        <taxon>Metazoa</taxon>
        <taxon>Ecdysozoa</taxon>
        <taxon>Arthropoda</taxon>
        <taxon>Crustacea</taxon>
        <taxon>Multicrustacea</taxon>
        <taxon>Malacostraca</taxon>
        <taxon>Eumalacostraca</taxon>
        <taxon>Eucarida</taxon>
        <taxon>Decapoda</taxon>
        <taxon>Pleocyemata</taxon>
        <taxon>Brachyura</taxon>
        <taxon>Eubrachyura</taxon>
        <taxon>Majoidea</taxon>
        <taxon>Majidae</taxon>
        <taxon>Chionoecetes</taxon>
    </lineage>
</organism>
<dbReference type="AlphaFoldDB" id="A0A8J4YKG7"/>
<reference evidence="2" key="1">
    <citation type="submission" date="2020-07" db="EMBL/GenBank/DDBJ databases">
        <title>The High-quality genome of the commercially important snow crab, Chionoecetes opilio.</title>
        <authorList>
            <person name="Jeong J.-H."/>
            <person name="Ryu S."/>
        </authorList>
    </citation>
    <scope>NUCLEOTIDE SEQUENCE</scope>
    <source>
        <strain evidence="2">MADBK_172401_WGS</strain>
        <tissue evidence="2">Digestive gland</tissue>
    </source>
</reference>
<protein>
    <submittedName>
        <fullName evidence="2">Uncharacterized protein</fullName>
    </submittedName>
</protein>
<name>A0A8J4YKG7_CHIOP</name>
<evidence type="ECO:0000256" key="1">
    <source>
        <dbReference type="SAM" id="MobiDB-lite"/>
    </source>
</evidence>
<sequence length="232" mass="26621">MTAHPKAKSEPDKHSQPQGHGSPMKRTGTRAEEWDSVIGPSLATIPATQLSTVRTILQRYRTCRIEQPREPVATLAKLITTEVKAIWDRARVPTTSDKNCVRKVQEKIELWNSVHSSGEHSEELLSTLGSLFDLAPKLRGKATEEAQLEHLQSLMRQACDMKRRKSEGDQYDWMVDYGFYLDQYKGDRVQTLGPADKKLYLLQKEKDENDRKRAKYHDQQSTSTEARELRDL</sequence>
<proteinExistence type="predicted"/>